<evidence type="ECO:0000313" key="3">
    <source>
        <dbReference type="EMBL" id="NYE96083.1"/>
    </source>
</evidence>
<dbReference type="RefSeq" id="WP_179389789.1">
    <property type="nucleotide sequence ID" value="NZ_JACBYQ010000002.1"/>
</dbReference>
<feature type="region of interest" description="Disordered" evidence="1">
    <location>
        <begin position="50"/>
        <end position="82"/>
    </location>
</feature>
<keyword evidence="4" id="KW-1185">Reference proteome</keyword>
<keyword evidence="2" id="KW-0812">Transmembrane</keyword>
<comment type="caution">
    <text evidence="3">The sequence shown here is derived from an EMBL/GenBank/DDBJ whole genome shotgun (WGS) entry which is preliminary data.</text>
</comment>
<sequence length="210" mass="21780">MANQGGRRSTRPSPAVYRRRRIVVGTAALIVVVALITVIVLAVNHFSKPATEASQNSPSNVGSSAGQTTSSPNASTAAPACDQSKVTIKASTDAASYTDGNNPVFALTVTNGGSQPCQVNVGTSQMEFLVQSGDDRIFSSKDCQDKAENLTKTIAAGASEKAIFPWQRNRSVPGCTAVSAKPGTGSNALYTLTVKLGDRTSAKAVFKLLS</sequence>
<feature type="transmembrane region" description="Helical" evidence="2">
    <location>
        <begin position="21"/>
        <end position="43"/>
    </location>
</feature>
<keyword evidence="2" id="KW-1133">Transmembrane helix</keyword>
<dbReference type="EMBL" id="JACBYQ010000002">
    <property type="protein sequence ID" value="NYE96083.1"/>
    <property type="molecule type" value="Genomic_DNA"/>
</dbReference>
<evidence type="ECO:0000256" key="1">
    <source>
        <dbReference type="SAM" id="MobiDB-lite"/>
    </source>
</evidence>
<proteinExistence type="predicted"/>
<organism evidence="3 4">
    <name type="scientific">Psychromicrobium silvestre</name>
    <dbReference type="NCBI Taxonomy" id="1645614"/>
    <lineage>
        <taxon>Bacteria</taxon>
        <taxon>Bacillati</taxon>
        <taxon>Actinomycetota</taxon>
        <taxon>Actinomycetes</taxon>
        <taxon>Micrococcales</taxon>
        <taxon>Micrococcaceae</taxon>
        <taxon>Psychromicrobium</taxon>
    </lineage>
</organism>
<evidence type="ECO:0000313" key="4">
    <source>
        <dbReference type="Proteomes" id="UP000521748"/>
    </source>
</evidence>
<name>A0A7Y9LUY5_9MICC</name>
<evidence type="ECO:0000256" key="2">
    <source>
        <dbReference type="SAM" id="Phobius"/>
    </source>
</evidence>
<feature type="compositionally biased region" description="Low complexity" evidence="1">
    <location>
        <begin position="68"/>
        <end position="80"/>
    </location>
</feature>
<dbReference type="AlphaFoldDB" id="A0A7Y9LUY5"/>
<keyword evidence="2" id="KW-0472">Membrane</keyword>
<protein>
    <recommendedName>
        <fullName evidence="5">DUF4232 domain-containing protein</fullName>
    </recommendedName>
</protein>
<gene>
    <name evidence="3" type="ORF">FHU41_002333</name>
</gene>
<dbReference type="Proteomes" id="UP000521748">
    <property type="component" value="Unassembled WGS sequence"/>
</dbReference>
<reference evidence="3 4" key="1">
    <citation type="submission" date="2020-07" db="EMBL/GenBank/DDBJ databases">
        <title>Sequencing the genomes of 1000 actinobacteria strains.</title>
        <authorList>
            <person name="Klenk H.-P."/>
        </authorList>
    </citation>
    <scope>NUCLEOTIDE SEQUENCE [LARGE SCALE GENOMIC DNA]</scope>
    <source>
        <strain evidence="3 4">DSM 102047</strain>
    </source>
</reference>
<feature type="compositionally biased region" description="Polar residues" evidence="1">
    <location>
        <begin position="52"/>
        <end position="67"/>
    </location>
</feature>
<evidence type="ECO:0008006" key="5">
    <source>
        <dbReference type="Google" id="ProtNLM"/>
    </source>
</evidence>
<accession>A0A7Y9LUY5</accession>